<keyword evidence="6" id="KW-1185">Reference proteome</keyword>
<keyword evidence="2" id="KW-0479">Metal-binding</keyword>
<evidence type="ECO:0000256" key="2">
    <source>
        <dbReference type="ARBA" id="ARBA00022723"/>
    </source>
</evidence>
<dbReference type="GO" id="GO:0070025">
    <property type="term" value="F:carbon monoxide binding"/>
    <property type="evidence" value="ECO:0007669"/>
    <property type="project" value="TreeGrafter"/>
</dbReference>
<dbReference type="InterPro" id="IPR042243">
    <property type="entry name" value="HypD_1"/>
</dbReference>
<keyword evidence="3" id="KW-0408">Iron</keyword>
<evidence type="ECO:0000256" key="3">
    <source>
        <dbReference type="ARBA" id="ARBA00023004"/>
    </source>
</evidence>
<dbReference type="NCBIfam" id="TIGR00075">
    <property type="entry name" value="hypD"/>
    <property type="match status" value="1"/>
</dbReference>
<comment type="caution">
    <text evidence="5">The sequence shown here is derived from an EMBL/GenBank/DDBJ whole genome shotgun (WGS) entry which is preliminary data.</text>
</comment>
<protein>
    <recommendedName>
        <fullName evidence="4">Hydrogenase maturation factor</fullName>
    </recommendedName>
</protein>
<organism evidence="5 6">
    <name type="scientific">Legionella tucsonensis</name>
    <dbReference type="NCBI Taxonomy" id="40335"/>
    <lineage>
        <taxon>Bacteria</taxon>
        <taxon>Pseudomonadati</taxon>
        <taxon>Pseudomonadota</taxon>
        <taxon>Gammaproteobacteria</taxon>
        <taxon>Legionellales</taxon>
        <taxon>Legionellaceae</taxon>
        <taxon>Legionella</taxon>
    </lineage>
</organism>
<dbReference type="Gene3D" id="6.10.20.100">
    <property type="match status" value="1"/>
</dbReference>
<dbReference type="PANTHER" id="PTHR30149">
    <property type="entry name" value="HYDROGENASE PROTEIN ASSEMBLY PROTEIN HYPD"/>
    <property type="match status" value="1"/>
</dbReference>
<dbReference type="Gene3D" id="3.40.50.11750">
    <property type="entry name" value="HypD, alpha/beta domain 1"/>
    <property type="match status" value="2"/>
</dbReference>
<dbReference type="Pfam" id="PF01924">
    <property type="entry name" value="HypD"/>
    <property type="match status" value="1"/>
</dbReference>
<evidence type="ECO:0000313" key="5">
    <source>
        <dbReference type="EMBL" id="KTD73744.1"/>
    </source>
</evidence>
<dbReference type="GO" id="GO:0051539">
    <property type="term" value="F:4 iron, 4 sulfur cluster binding"/>
    <property type="evidence" value="ECO:0007669"/>
    <property type="project" value="TreeGrafter"/>
</dbReference>
<proteinExistence type="inferred from homology"/>
<dbReference type="EMBL" id="LNZA01000001">
    <property type="protein sequence ID" value="KTD73744.1"/>
    <property type="molecule type" value="Genomic_DNA"/>
</dbReference>
<dbReference type="PANTHER" id="PTHR30149:SF0">
    <property type="entry name" value="HYDROGENASE MATURATION FACTOR HYPD"/>
    <property type="match status" value="1"/>
</dbReference>
<dbReference type="AlphaFoldDB" id="A0A0W0ZY30"/>
<comment type="similarity">
    <text evidence="1 4">Belongs to the HypD family.</text>
</comment>
<dbReference type="Proteomes" id="UP000054693">
    <property type="component" value="Unassembled WGS sequence"/>
</dbReference>
<evidence type="ECO:0000256" key="4">
    <source>
        <dbReference type="PIRNR" id="PIRNR005622"/>
    </source>
</evidence>
<dbReference type="GO" id="GO:0005506">
    <property type="term" value="F:iron ion binding"/>
    <property type="evidence" value="ECO:0007669"/>
    <property type="project" value="TreeGrafter"/>
</dbReference>
<dbReference type="PATRIC" id="fig|40335.7.peg.1689"/>
<accession>A0A0W0ZY30</accession>
<dbReference type="InterPro" id="IPR002780">
    <property type="entry name" value="Hyd_form_HypD"/>
</dbReference>
<dbReference type="RefSeq" id="WP_058520745.1">
    <property type="nucleotide sequence ID" value="NZ_CAAAIP010000008.1"/>
</dbReference>
<dbReference type="PIRSF" id="PIRSF005622">
    <property type="entry name" value="Hydrgn_mat_hypD"/>
    <property type="match status" value="1"/>
</dbReference>
<evidence type="ECO:0000313" key="6">
    <source>
        <dbReference type="Proteomes" id="UP000054693"/>
    </source>
</evidence>
<reference evidence="5 6" key="1">
    <citation type="submission" date="2015-11" db="EMBL/GenBank/DDBJ databases">
        <title>Genomic analysis of 38 Legionella species identifies large and diverse effector repertoires.</title>
        <authorList>
            <person name="Burstein D."/>
            <person name="Amaro F."/>
            <person name="Zusman T."/>
            <person name="Lifshitz Z."/>
            <person name="Cohen O."/>
            <person name="Gilbert J.A."/>
            <person name="Pupko T."/>
            <person name="Shuman H.A."/>
            <person name="Segal G."/>
        </authorList>
    </citation>
    <scope>NUCLEOTIDE SEQUENCE [LARGE SCALE GENOMIC DNA]</scope>
    <source>
        <strain evidence="5 6">ATCC 49180</strain>
    </source>
</reference>
<dbReference type="GO" id="GO:0051604">
    <property type="term" value="P:protein maturation"/>
    <property type="evidence" value="ECO:0007669"/>
    <property type="project" value="TreeGrafter"/>
</dbReference>
<gene>
    <name evidence="5" type="primary">hypD</name>
    <name evidence="5" type="ORF">Ltuc_1591</name>
</gene>
<dbReference type="InterPro" id="IPR042244">
    <property type="entry name" value="HypD_2_sf"/>
</dbReference>
<sequence>MKYIEDFRNADFAKVLSKEIATQVSSNQHYQFMEFCGGHTHAIHRYGIPSLLPNNIEMIHGPGCPVCVLPMAITDKAIALSSLPNVILTSYADMMRVPGTGQKNLLHAKALGADIRMIYSAHDALKIAQENPQKEVIFFAVGFETTTPPTALVIKQAKKLKLSNFSVFCNHVLTPVAMESLLQSNEVKLDGFVGPAHVSIVIGSKPYEAVCKKYHKPIVISGFEPLDLLHSILMLIKQLNKKRCEVEIQYTRAVNHLGNTTSQQIMAEVLELREQFEWRGLGFIPKSALTIRAEYAEFDAEQRFQLPDSVSKEHKQCLCGEVLRGVKKPMDCKLFAKACVPENPLGSCMVSSEGACAAVYAYGRINT</sequence>
<dbReference type="OrthoDB" id="9770424at2"/>
<evidence type="ECO:0000256" key="1">
    <source>
        <dbReference type="ARBA" id="ARBA00007888"/>
    </source>
</evidence>
<name>A0A0W0ZY30_9GAMM</name>
<dbReference type="STRING" id="40335.Ltuc_1591"/>